<accession>A0A1G4Z2R5</accession>
<dbReference type="RefSeq" id="WP_092807716.1">
    <property type="nucleotide sequence ID" value="NZ_FMUH01000008.1"/>
</dbReference>
<dbReference type="Proteomes" id="UP000198981">
    <property type="component" value="Unassembled WGS sequence"/>
</dbReference>
<organism evidence="2 3">
    <name type="scientific">Klenkia marina</name>
    <dbReference type="NCBI Taxonomy" id="1960309"/>
    <lineage>
        <taxon>Bacteria</taxon>
        <taxon>Bacillati</taxon>
        <taxon>Actinomycetota</taxon>
        <taxon>Actinomycetes</taxon>
        <taxon>Geodermatophilales</taxon>
        <taxon>Geodermatophilaceae</taxon>
        <taxon>Klenkia</taxon>
    </lineage>
</organism>
<dbReference type="Gene3D" id="3.90.25.10">
    <property type="entry name" value="UDP-galactose 4-epimerase, domain 1"/>
    <property type="match status" value="1"/>
</dbReference>
<reference evidence="3" key="1">
    <citation type="submission" date="2016-10" db="EMBL/GenBank/DDBJ databases">
        <authorList>
            <person name="Varghese N."/>
            <person name="Submissions S."/>
        </authorList>
    </citation>
    <scope>NUCLEOTIDE SEQUENCE [LARGE SCALE GENOMIC DNA]</scope>
    <source>
        <strain evidence="3">DSM 45722</strain>
    </source>
</reference>
<name>A0A1G4Z2R5_9ACTN</name>
<dbReference type="EMBL" id="FMUH01000008">
    <property type="protein sequence ID" value="SCX59946.1"/>
    <property type="molecule type" value="Genomic_DNA"/>
</dbReference>
<dbReference type="OrthoDB" id="5510591at2"/>
<dbReference type="PANTHER" id="PTHR47129">
    <property type="entry name" value="QUINONE OXIDOREDUCTASE 2"/>
    <property type="match status" value="1"/>
</dbReference>
<dbReference type="AlphaFoldDB" id="A0A1G4Z2R5"/>
<feature type="domain" description="NmrA-like" evidence="1">
    <location>
        <begin position="2"/>
        <end position="217"/>
    </location>
</feature>
<dbReference type="PANTHER" id="PTHR47129:SF1">
    <property type="entry name" value="NMRA-LIKE DOMAIN-CONTAINING PROTEIN"/>
    <property type="match status" value="1"/>
</dbReference>
<protein>
    <submittedName>
        <fullName evidence="2">NAD(P)H dehydrogenase (Quinone)</fullName>
    </submittedName>
</protein>
<sequence>MIAVTGATGQLGRLVVTGLLDAGVPAAEVTALVRDEARAADLAARGVQVAVADYTDPTGLRAALTGVDRLLLVSGSEVGQRVAQHTNVVEAAVAAGVGLLVYTSAPKADATTLVLAPEHAATERAIAAAGIPAVVLRNNWYWENYDTQVQQAAATGQLAGSSGAGRAFPASRADFAAAAVAVLTDEQASPGVHELGGDQPFVLADLAAEVGRQTGTEVVCADLSADEHRAVLLGAGLDEGTAGFVVALDGNIAAGELDAGQGGISALTGRPTRTLAEHVALVLGR</sequence>
<keyword evidence="3" id="KW-1185">Reference proteome</keyword>
<evidence type="ECO:0000313" key="3">
    <source>
        <dbReference type="Proteomes" id="UP000198981"/>
    </source>
</evidence>
<dbReference type="InterPro" id="IPR052718">
    <property type="entry name" value="NmrA-type_oxidoreductase"/>
</dbReference>
<proteinExistence type="predicted"/>
<dbReference type="InterPro" id="IPR008030">
    <property type="entry name" value="NmrA-like"/>
</dbReference>
<dbReference type="STRING" id="1960309.SAMN03159343_4029"/>
<evidence type="ECO:0000259" key="1">
    <source>
        <dbReference type="Pfam" id="PF05368"/>
    </source>
</evidence>
<dbReference type="InterPro" id="IPR036291">
    <property type="entry name" value="NAD(P)-bd_dom_sf"/>
</dbReference>
<dbReference type="Gene3D" id="3.40.50.720">
    <property type="entry name" value="NAD(P)-binding Rossmann-like Domain"/>
    <property type="match status" value="1"/>
</dbReference>
<gene>
    <name evidence="2" type="ORF">SAMN03159343_4029</name>
</gene>
<evidence type="ECO:0000313" key="2">
    <source>
        <dbReference type="EMBL" id="SCX59946.1"/>
    </source>
</evidence>
<dbReference type="Pfam" id="PF05368">
    <property type="entry name" value="NmrA"/>
    <property type="match status" value="1"/>
</dbReference>
<dbReference type="SUPFAM" id="SSF51735">
    <property type="entry name" value="NAD(P)-binding Rossmann-fold domains"/>
    <property type="match status" value="1"/>
</dbReference>